<feature type="transmembrane region" description="Helical" evidence="1">
    <location>
        <begin position="280"/>
        <end position="300"/>
    </location>
</feature>
<evidence type="ECO:0000256" key="1">
    <source>
        <dbReference type="SAM" id="Phobius"/>
    </source>
</evidence>
<accession>A0A439CPT8</accession>
<feature type="transmembrane region" description="Helical" evidence="1">
    <location>
        <begin position="106"/>
        <end position="129"/>
    </location>
</feature>
<feature type="transmembrane region" description="Helical" evidence="1">
    <location>
        <begin position="242"/>
        <end position="260"/>
    </location>
</feature>
<dbReference type="Proteomes" id="UP000286045">
    <property type="component" value="Unassembled WGS sequence"/>
</dbReference>
<proteinExistence type="predicted"/>
<feature type="transmembrane region" description="Helical" evidence="1">
    <location>
        <begin position="149"/>
        <end position="167"/>
    </location>
</feature>
<dbReference type="STRING" id="363999.A0A439CPT8"/>
<comment type="caution">
    <text evidence="2">The sequence shown here is derived from an EMBL/GenBank/DDBJ whole genome shotgun (WGS) entry which is preliminary data.</text>
</comment>
<protein>
    <recommendedName>
        <fullName evidence="4">Integral membrane protein</fullName>
    </recommendedName>
</protein>
<sequence length="417" mass="46003">MASRETSYGEPRHEEHYTRPVPFLHKTCRQIPATKPPPVAAAATSPPGGIWRRYQSRDNRKGRHAVAISPQSADRHGISHPHAAHTFKASSRGIWRMVVRYPVSDVSYDVAVIFTLGSAIWVVNGFFAWLPVQWPSTEFNGESGTGGGITAFIGATVFEIGSVLLMLEAVNENRTDCFGWALEEAIENHGFLLRPDPKGCTHHHPVRNSLLKAGGPKAGKEGRSWEWWPTWSELKTHYFREIGFLACLSQFIGASVFWISGFTALPHIQDHLSRPVANGVFWLPQVVGGAGFIISSWLFMLETQTTWYTPAPRVLGWHIGFWNLVGALGFTACGALGFASRNNAAAYASNLSTFIGSLAFLIGSVIQWYESLDKYPASYATGDHEACVYCTKKSNGIQRTAFLVPATMKPLAQTFGY</sequence>
<organism evidence="2 3">
    <name type="scientific">Xylaria grammica</name>
    <dbReference type="NCBI Taxonomy" id="363999"/>
    <lineage>
        <taxon>Eukaryota</taxon>
        <taxon>Fungi</taxon>
        <taxon>Dikarya</taxon>
        <taxon>Ascomycota</taxon>
        <taxon>Pezizomycotina</taxon>
        <taxon>Sordariomycetes</taxon>
        <taxon>Xylariomycetidae</taxon>
        <taxon>Xylariales</taxon>
        <taxon>Xylariaceae</taxon>
        <taxon>Xylaria</taxon>
    </lineage>
</organism>
<keyword evidence="3" id="KW-1185">Reference proteome</keyword>
<dbReference type="AlphaFoldDB" id="A0A439CPT8"/>
<feature type="transmembrane region" description="Helical" evidence="1">
    <location>
        <begin position="321"/>
        <end position="339"/>
    </location>
</feature>
<evidence type="ECO:0000313" key="3">
    <source>
        <dbReference type="Proteomes" id="UP000286045"/>
    </source>
</evidence>
<name>A0A439CPT8_9PEZI</name>
<keyword evidence="1" id="KW-0472">Membrane</keyword>
<gene>
    <name evidence="2" type="ORF">EKO27_g10938</name>
</gene>
<evidence type="ECO:0000313" key="2">
    <source>
        <dbReference type="EMBL" id="RWA04164.1"/>
    </source>
</evidence>
<feature type="transmembrane region" description="Helical" evidence="1">
    <location>
        <begin position="345"/>
        <end position="369"/>
    </location>
</feature>
<keyword evidence="1" id="KW-0812">Transmembrane</keyword>
<dbReference type="EMBL" id="RYZI01000619">
    <property type="protein sequence ID" value="RWA04164.1"/>
    <property type="molecule type" value="Genomic_DNA"/>
</dbReference>
<evidence type="ECO:0008006" key="4">
    <source>
        <dbReference type="Google" id="ProtNLM"/>
    </source>
</evidence>
<reference evidence="2 3" key="1">
    <citation type="submission" date="2018-12" db="EMBL/GenBank/DDBJ databases">
        <title>Draft genome sequence of Xylaria grammica IHI A82.</title>
        <authorList>
            <person name="Buettner E."/>
            <person name="Kellner H."/>
        </authorList>
    </citation>
    <scope>NUCLEOTIDE SEQUENCE [LARGE SCALE GENOMIC DNA]</scope>
    <source>
        <strain evidence="2 3">IHI A82</strain>
    </source>
</reference>
<keyword evidence="1" id="KW-1133">Transmembrane helix</keyword>